<keyword evidence="3" id="KW-1185">Reference proteome</keyword>
<sequence>MSHREQRTCPVCATLFTWNSSRPTHRFCDPRCKAIWAREMKKARELGLPPPVPGDIRLRPGPAARARDPRAHDRHLHGDPLPEDHLRGEGRRGDLVTAATTNARQSSCPHCRKPIAVVAMLVPPAAVHVDTPSQSVTNIN</sequence>
<evidence type="ECO:0000313" key="3">
    <source>
        <dbReference type="Proteomes" id="UP001500630"/>
    </source>
</evidence>
<feature type="region of interest" description="Disordered" evidence="1">
    <location>
        <begin position="45"/>
        <end position="91"/>
    </location>
</feature>
<reference evidence="3" key="1">
    <citation type="journal article" date="2019" name="Int. J. Syst. Evol. Microbiol.">
        <title>The Global Catalogue of Microorganisms (GCM) 10K type strain sequencing project: providing services to taxonomists for standard genome sequencing and annotation.</title>
        <authorList>
            <consortium name="The Broad Institute Genomics Platform"/>
            <consortium name="The Broad Institute Genome Sequencing Center for Infectious Disease"/>
            <person name="Wu L."/>
            <person name="Ma J."/>
        </authorList>
    </citation>
    <scope>NUCLEOTIDE SEQUENCE [LARGE SCALE GENOMIC DNA]</scope>
    <source>
        <strain evidence="3">JCM 17326</strain>
    </source>
</reference>
<name>A0ABP6ZRX3_9ACTN</name>
<accession>A0ABP6ZRX3</accession>
<protein>
    <submittedName>
        <fullName evidence="2">Uncharacterized protein</fullName>
    </submittedName>
</protein>
<evidence type="ECO:0000313" key="2">
    <source>
        <dbReference type="EMBL" id="GAA3615522.1"/>
    </source>
</evidence>
<feature type="compositionally biased region" description="Basic and acidic residues" evidence="1">
    <location>
        <begin position="65"/>
        <end position="91"/>
    </location>
</feature>
<organism evidence="2 3">
    <name type="scientific">Nonomuraea rosea</name>
    <dbReference type="NCBI Taxonomy" id="638574"/>
    <lineage>
        <taxon>Bacteria</taxon>
        <taxon>Bacillati</taxon>
        <taxon>Actinomycetota</taxon>
        <taxon>Actinomycetes</taxon>
        <taxon>Streptosporangiales</taxon>
        <taxon>Streptosporangiaceae</taxon>
        <taxon>Nonomuraea</taxon>
    </lineage>
</organism>
<comment type="caution">
    <text evidence="2">The sequence shown here is derived from an EMBL/GenBank/DDBJ whole genome shotgun (WGS) entry which is preliminary data.</text>
</comment>
<dbReference type="Proteomes" id="UP001500630">
    <property type="component" value="Unassembled WGS sequence"/>
</dbReference>
<gene>
    <name evidence="2" type="ORF">GCM10022419_121000</name>
</gene>
<evidence type="ECO:0000256" key="1">
    <source>
        <dbReference type="SAM" id="MobiDB-lite"/>
    </source>
</evidence>
<proteinExistence type="predicted"/>
<dbReference type="EMBL" id="BAABDQ010000053">
    <property type="protein sequence ID" value="GAA3615522.1"/>
    <property type="molecule type" value="Genomic_DNA"/>
</dbReference>